<evidence type="ECO:0000313" key="2">
    <source>
        <dbReference type="Proteomes" id="UP000191249"/>
    </source>
</evidence>
<dbReference type="AlphaFoldDB" id="A0AAU8VCR9"/>
<dbReference type="Proteomes" id="UP000191249">
    <property type="component" value="Chromosome"/>
</dbReference>
<evidence type="ECO:0000313" key="1">
    <source>
        <dbReference type="EMBL" id="ARB03857.1"/>
    </source>
</evidence>
<gene>
    <name evidence="1" type="ORF">B2G52_02170</name>
</gene>
<sequence length="95" mass="10429">MGRAPAARRLFPATMPYPAGRLRTLKASDGIFSGGGGKAARLGLDTRLLPFIADEQKPVRRCLALAQRERFSKVLKHQVNRFRTICTVCGFVALS</sequence>
<accession>A0AAU8VCR9</accession>
<proteinExistence type="predicted"/>
<dbReference type="EMBL" id="CP019894">
    <property type="protein sequence ID" value="ARB03857.1"/>
    <property type="molecule type" value="Genomic_DNA"/>
</dbReference>
<reference evidence="1 2" key="1">
    <citation type="submission" date="2017-03" db="EMBL/GenBank/DDBJ databases">
        <title>N. lactamica Y92-1009 whole genome sequence.</title>
        <authorList>
            <person name="Pandey A.K."/>
            <person name="Read R.C."/>
        </authorList>
    </citation>
    <scope>NUCLEOTIDE SEQUENCE [LARGE SCALE GENOMIC DNA]</scope>
    <source>
        <strain evidence="1 2">Y92-1009</strain>
    </source>
</reference>
<organism evidence="1 2">
    <name type="scientific">Neisseria lactamica</name>
    <dbReference type="NCBI Taxonomy" id="486"/>
    <lineage>
        <taxon>Bacteria</taxon>
        <taxon>Pseudomonadati</taxon>
        <taxon>Pseudomonadota</taxon>
        <taxon>Betaproteobacteria</taxon>
        <taxon>Neisseriales</taxon>
        <taxon>Neisseriaceae</taxon>
        <taxon>Neisseria</taxon>
    </lineage>
</organism>
<protein>
    <submittedName>
        <fullName evidence="1">Uncharacterized protein</fullName>
    </submittedName>
</protein>
<name>A0AAU8VCR9_NEILA</name>